<dbReference type="GO" id="GO:0003676">
    <property type="term" value="F:nucleic acid binding"/>
    <property type="evidence" value="ECO:0007669"/>
    <property type="project" value="InterPro"/>
</dbReference>
<dbReference type="PROSITE" id="PS00092">
    <property type="entry name" value="N6_MTASE"/>
    <property type="match status" value="1"/>
</dbReference>
<dbReference type="InterPro" id="IPR002052">
    <property type="entry name" value="DNA_methylase_N6_adenine_CS"/>
</dbReference>
<keyword evidence="4" id="KW-1185">Reference proteome</keyword>
<dbReference type="SUPFAM" id="SSF48371">
    <property type="entry name" value="ARM repeat"/>
    <property type="match status" value="1"/>
</dbReference>
<organism evidence="3 4">
    <name type="scientific">Emiliania huxleyi (strain CCMP1516)</name>
    <dbReference type="NCBI Taxonomy" id="280463"/>
    <lineage>
        <taxon>Eukaryota</taxon>
        <taxon>Haptista</taxon>
        <taxon>Haptophyta</taxon>
        <taxon>Prymnesiophyceae</taxon>
        <taxon>Isochrysidales</taxon>
        <taxon>Noelaerhabdaceae</taxon>
        <taxon>Emiliania</taxon>
    </lineage>
</organism>
<feature type="chain" id="PRO_5044277886" description="Ribosomal RNA large subunit methyltransferase K/L-like methyltransferase domain-containing protein" evidence="1">
    <location>
        <begin position="22"/>
        <end position="831"/>
    </location>
</feature>
<accession>A0A0D3JRN3</accession>
<evidence type="ECO:0000313" key="3">
    <source>
        <dbReference type="EnsemblProtists" id="EOD26168"/>
    </source>
</evidence>
<dbReference type="PANTHER" id="PTHR14911:SF13">
    <property type="entry name" value="TRNA (GUANINE(6)-N2)-METHYLTRANSFERASE THUMP3"/>
    <property type="match status" value="1"/>
</dbReference>
<dbReference type="Gene3D" id="3.40.50.150">
    <property type="entry name" value="Vaccinia Virus protein VP39"/>
    <property type="match status" value="1"/>
</dbReference>
<dbReference type="GO" id="GO:0030488">
    <property type="term" value="P:tRNA methylation"/>
    <property type="evidence" value="ECO:0007669"/>
    <property type="project" value="TreeGrafter"/>
</dbReference>
<proteinExistence type="predicted"/>
<reference evidence="3" key="2">
    <citation type="submission" date="2024-10" db="UniProtKB">
        <authorList>
            <consortium name="EnsemblProtists"/>
        </authorList>
    </citation>
    <scope>IDENTIFICATION</scope>
</reference>
<dbReference type="AlphaFoldDB" id="A0A0D3JRN3"/>
<keyword evidence="1" id="KW-0732">Signal</keyword>
<dbReference type="Proteomes" id="UP000013827">
    <property type="component" value="Unassembled WGS sequence"/>
</dbReference>
<evidence type="ECO:0000256" key="1">
    <source>
        <dbReference type="SAM" id="SignalP"/>
    </source>
</evidence>
<evidence type="ECO:0000313" key="4">
    <source>
        <dbReference type="Proteomes" id="UP000013827"/>
    </source>
</evidence>
<dbReference type="PANTHER" id="PTHR14911">
    <property type="entry name" value="THUMP DOMAIN-CONTAINING"/>
    <property type="match status" value="1"/>
</dbReference>
<protein>
    <recommendedName>
        <fullName evidence="2">Ribosomal RNA large subunit methyltransferase K/L-like methyltransferase domain-containing protein</fullName>
    </recommendedName>
</protein>
<dbReference type="InterPro" id="IPR000241">
    <property type="entry name" value="RlmKL-like_Mtase"/>
</dbReference>
<dbReference type="InterPro" id="IPR016024">
    <property type="entry name" value="ARM-type_fold"/>
</dbReference>
<evidence type="ECO:0000259" key="2">
    <source>
        <dbReference type="Pfam" id="PF01170"/>
    </source>
</evidence>
<dbReference type="RefSeq" id="XP_005778597.1">
    <property type="nucleotide sequence ID" value="XM_005778540.1"/>
</dbReference>
<dbReference type="KEGG" id="ehx:EMIHUDRAFT_457398"/>
<dbReference type="GO" id="GO:0016423">
    <property type="term" value="F:tRNA (guanine) methyltransferase activity"/>
    <property type="evidence" value="ECO:0007669"/>
    <property type="project" value="TreeGrafter"/>
</dbReference>
<dbReference type="PaxDb" id="2903-EOD26168"/>
<dbReference type="GO" id="GO:0043527">
    <property type="term" value="C:tRNA methyltransferase complex"/>
    <property type="evidence" value="ECO:0007669"/>
    <property type="project" value="UniProtKB-ARBA"/>
</dbReference>
<reference evidence="4" key="1">
    <citation type="journal article" date="2013" name="Nature">
        <title>Pan genome of the phytoplankton Emiliania underpins its global distribution.</title>
        <authorList>
            <person name="Read B.A."/>
            <person name="Kegel J."/>
            <person name="Klute M.J."/>
            <person name="Kuo A."/>
            <person name="Lefebvre S.C."/>
            <person name="Maumus F."/>
            <person name="Mayer C."/>
            <person name="Miller J."/>
            <person name="Monier A."/>
            <person name="Salamov A."/>
            <person name="Young J."/>
            <person name="Aguilar M."/>
            <person name="Claverie J.M."/>
            <person name="Frickenhaus S."/>
            <person name="Gonzalez K."/>
            <person name="Herman E.K."/>
            <person name="Lin Y.C."/>
            <person name="Napier J."/>
            <person name="Ogata H."/>
            <person name="Sarno A.F."/>
            <person name="Shmutz J."/>
            <person name="Schroeder D."/>
            <person name="de Vargas C."/>
            <person name="Verret F."/>
            <person name="von Dassow P."/>
            <person name="Valentin K."/>
            <person name="Van de Peer Y."/>
            <person name="Wheeler G."/>
            <person name="Dacks J.B."/>
            <person name="Delwiche C.F."/>
            <person name="Dyhrman S.T."/>
            <person name="Glockner G."/>
            <person name="John U."/>
            <person name="Richards T."/>
            <person name="Worden A.Z."/>
            <person name="Zhang X."/>
            <person name="Grigoriev I.V."/>
            <person name="Allen A.E."/>
            <person name="Bidle K."/>
            <person name="Borodovsky M."/>
            <person name="Bowler C."/>
            <person name="Brownlee C."/>
            <person name="Cock J.M."/>
            <person name="Elias M."/>
            <person name="Gladyshev V.N."/>
            <person name="Groth M."/>
            <person name="Guda C."/>
            <person name="Hadaegh A."/>
            <person name="Iglesias-Rodriguez M.D."/>
            <person name="Jenkins J."/>
            <person name="Jones B.M."/>
            <person name="Lawson T."/>
            <person name="Leese F."/>
            <person name="Lindquist E."/>
            <person name="Lobanov A."/>
            <person name="Lomsadze A."/>
            <person name="Malik S.B."/>
            <person name="Marsh M.E."/>
            <person name="Mackinder L."/>
            <person name="Mock T."/>
            <person name="Mueller-Roeber B."/>
            <person name="Pagarete A."/>
            <person name="Parker M."/>
            <person name="Probert I."/>
            <person name="Quesneville H."/>
            <person name="Raines C."/>
            <person name="Rensing S.A."/>
            <person name="Riano-Pachon D.M."/>
            <person name="Richier S."/>
            <person name="Rokitta S."/>
            <person name="Shiraiwa Y."/>
            <person name="Soanes D.M."/>
            <person name="van der Giezen M."/>
            <person name="Wahlund T.M."/>
            <person name="Williams B."/>
            <person name="Wilson W."/>
            <person name="Wolfe G."/>
            <person name="Wurch L.L."/>
        </authorList>
    </citation>
    <scope>NUCLEOTIDE SEQUENCE</scope>
</reference>
<feature type="domain" description="Ribosomal RNA large subunit methyltransferase K/L-like methyltransferase" evidence="2">
    <location>
        <begin position="668"/>
        <end position="807"/>
    </location>
</feature>
<dbReference type="EnsemblProtists" id="EOD26168">
    <property type="protein sequence ID" value="EOD26168"/>
    <property type="gene ID" value="EMIHUDRAFT_457398"/>
</dbReference>
<dbReference type="Pfam" id="PF01170">
    <property type="entry name" value="UPF0020"/>
    <property type="match status" value="1"/>
</dbReference>
<feature type="signal peptide" evidence="1">
    <location>
        <begin position="1"/>
        <end position="21"/>
    </location>
</feature>
<dbReference type="HOGENOM" id="CLU_346292_0_0_1"/>
<name>A0A0D3JRN3_EMIH1</name>
<dbReference type="SUPFAM" id="SSF53335">
    <property type="entry name" value="S-adenosyl-L-methionine-dependent methyltransferases"/>
    <property type="match status" value="1"/>
</dbReference>
<dbReference type="STRING" id="2903.R1CT18"/>
<dbReference type="GeneID" id="17271711"/>
<dbReference type="eggNOG" id="ENOG502S2WS">
    <property type="taxonomic scope" value="Eukaryota"/>
</dbReference>
<dbReference type="InterPro" id="IPR029063">
    <property type="entry name" value="SAM-dependent_MTases_sf"/>
</dbReference>
<sequence length="831" mass="88479">MLLLPLLAAPALRLFVSKSLSISERSAATTALREAAGDGRPLRAVQFDSPRRSLLISGEDDEDETLRHHIVAALDAVAHEPHPPSPVFVAVTTEPQTAEGAADAVERAVHADIEAFGLREPLRRRPSPGWALSDVTPALHAVLVGALHAVLDGAAVGGRWDVSSLVALDGLVDEKLRAGLLSLLHGPSWPPENGADPDYSWQPRLCADPDYWCDGSFSDTLSGGPASSGVGLRPARLAALEAEHGLLLAALCAEGRDTPPAVAELEARVGAYLRAVDAASGGGGVDVCRMPEAAFGPEVTPLAANAPVSSDGEAAYGWHIDADPALLPPSPWTDCFGRYPNRSPGKPRFVTALVYLSPEWRRAIERLVVSNHLSLSADEPEELEAQERGELEAQERGVPADFGASFAASAHFVAEAGGEVVASAGVARAEGGEGRRACRLYESLGFALERREAARRLPRPMTVLWYRKEGVAQPADGEASASSRRAEADALYKALRKRTAARLASSRGEDERARAAGWMERLLEDPSERIRRYAIAALPKLGGGEAAEEALLALLERTESARERKHLLAALDKGLRVHLRCRAGLEGLLAEEAGDLFRVVRVRRGGLVAAARRAWRLEEAYRLRRFDTLGFEVGRGGGGTGQHYAGVHPPLAAAMARLAGEGAAEGRTMLIEAAIARPAAVRTLVGTDVAPAAVSLAAANVAEARRRKLLADRVGATRGADSCCAVLREVDFREGVERIPELAPGGVSLVVSNPPFGQRVKVRDLRALYTDLFAASAAVLRGGGRLVLINPRRVAPEGLAAEALSLESRRTVELGLRRAGSVEVWRRRDRA</sequence>